<dbReference type="InterPro" id="IPR001789">
    <property type="entry name" value="Sig_transdc_resp-reg_receiver"/>
</dbReference>
<gene>
    <name evidence="9" type="ORF">EV643_107257</name>
</gene>
<keyword evidence="4" id="KW-0804">Transcription</keyword>
<dbReference type="InterPro" id="IPR058245">
    <property type="entry name" value="NreC/VraR/RcsB-like_REC"/>
</dbReference>
<dbReference type="GO" id="GO:0006355">
    <property type="term" value="P:regulation of DNA-templated transcription"/>
    <property type="evidence" value="ECO:0007669"/>
    <property type="project" value="InterPro"/>
</dbReference>
<evidence type="ECO:0000259" key="7">
    <source>
        <dbReference type="PROSITE" id="PS50043"/>
    </source>
</evidence>
<dbReference type="SUPFAM" id="SSF52172">
    <property type="entry name" value="CheY-like"/>
    <property type="match status" value="1"/>
</dbReference>
<keyword evidence="3" id="KW-0238">DNA-binding</keyword>
<feature type="region of interest" description="Disordered" evidence="6">
    <location>
        <begin position="1"/>
        <end position="39"/>
    </location>
</feature>
<keyword evidence="10" id="KW-1185">Reference proteome</keyword>
<dbReference type="CDD" id="cd17535">
    <property type="entry name" value="REC_NarL-like"/>
    <property type="match status" value="1"/>
</dbReference>
<dbReference type="SUPFAM" id="SSF46894">
    <property type="entry name" value="C-terminal effector domain of the bipartite response regulators"/>
    <property type="match status" value="1"/>
</dbReference>
<evidence type="ECO:0000256" key="2">
    <source>
        <dbReference type="ARBA" id="ARBA00023015"/>
    </source>
</evidence>
<dbReference type="PANTHER" id="PTHR43214:SF24">
    <property type="entry name" value="TRANSCRIPTIONAL REGULATORY PROTEIN NARL-RELATED"/>
    <property type="match status" value="1"/>
</dbReference>
<dbReference type="PANTHER" id="PTHR43214">
    <property type="entry name" value="TWO-COMPONENT RESPONSE REGULATOR"/>
    <property type="match status" value="1"/>
</dbReference>
<evidence type="ECO:0000256" key="4">
    <source>
        <dbReference type="ARBA" id="ARBA00023163"/>
    </source>
</evidence>
<proteinExistence type="predicted"/>
<feature type="modified residue" description="4-aspartylphosphate" evidence="5">
    <location>
        <position position="98"/>
    </location>
</feature>
<organism evidence="9 10">
    <name type="scientific">Kribbella caucasensis</name>
    <dbReference type="NCBI Taxonomy" id="2512215"/>
    <lineage>
        <taxon>Bacteria</taxon>
        <taxon>Bacillati</taxon>
        <taxon>Actinomycetota</taxon>
        <taxon>Actinomycetes</taxon>
        <taxon>Propionibacteriales</taxon>
        <taxon>Kribbellaceae</taxon>
        <taxon>Kribbella</taxon>
    </lineage>
</organism>
<dbReference type="GO" id="GO:0000160">
    <property type="term" value="P:phosphorelay signal transduction system"/>
    <property type="evidence" value="ECO:0007669"/>
    <property type="project" value="InterPro"/>
</dbReference>
<feature type="compositionally biased region" description="Basic and acidic residues" evidence="6">
    <location>
        <begin position="12"/>
        <end position="37"/>
    </location>
</feature>
<dbReference type="PROSITE" id="PS00622">
    <property type="entry name" value="HTH_LUXR_1"/>
    <property type="match status" value="1"/>
</dbReference>
<dbReference type="EMBL" id="SNWQ01000007">
    <property type="protein sequence ID" value="TDO48627.1"/>
    <property type="molecule type" value="Genomic_DNA"/>
</dbReference>
<dbReference type="Pfam" id="PF00196">
    <property type="entry name" value="GerE"/>
    <property type="match status" value="1"/>
</dbReference>
<evidence type="ECO:0000313" key="9">
    <source>
        <dbReference type="EMBL" id="TDO48627.1"/>
    </source>
</evidence>
<sequence length="258" mass="27691">MGSGCTPRYRGRHEQSGRRERGESHERSGRHERRGVVSEESGAESIRVLVVDDDALVRASLEMMLDGANGISVVGQAADGDEVPAAVDAHFPDLVLMDLRMPRVDGIVATRRLRARKNPPDVVVLTTFDTDENVLHALRAGASGFLLKDTPPAQIVEAVRRVAAGDPILSPAITRRLMDRAATQADAHTHAQSALSRLSPREYDVMLAVAQGKANAEIAAELFMSVATVKAHISHILTKLGLGNRTQIALLAHDAGLA</sequence>
<feature type="domain" description="HTH luxR-type" evidence="7">
    <location>
        <begin position="191"/>
        <end position="256"/>
    </location>
</feature>
<keyword evidence="2" id="KW-0805">Transcription regulation</keyword>
<evidence type="ECO:0000313" key="10">
    <source>
        <dbReference type="Proteomes" id="UP000295388"/>
    </source>
</evidence>
<dbReference type="SMART" id="SM00421">
    <property type="entry name" value="HTH_LUXR"/>
    <property type="match status" value="1"/>
</dbReference>
<accession>A0A4R6KEC6</accession>
<keyword evidence="1 5" id="KW-0597">Phosphoprotein</keyword>
<name>A0A4R6KEC6_9ACTN</name>
<evidence type="ECO:0000256" key="5">
    <source>
        <dbReference type="PROSITE-ProRule" id="PRU00169"/>
    </source>
</evidence>
<evidence type="ECO:0000259" key="8">
    <source>
        <dbReference type="PROSITE" id="PS50110"/>
    </source>
</evidence>
<protein>
    <submittedName>
        <fullName evidence="9">LuxR family two component transcriptional regulator</fullName>
    </submittedName>
</protein>
<dbReference type="InterPro" id="IPR016032">
    <property type="entry name" value="Sig_transdc_resp-reg_C-effctor"/>
</dbReference>
<dbReference type="Proteomes" id="UP000295388">
    <property type="component" value="Unassembled WGS sequence"/>
</dbReference>
<dbReference type="InterPro" id="IPR039420">
    <property type="entry name" value="WalR-like"/>
</dbReference>
<dbReference type="InterPro" id="IPR011006">
    <property type="entry name" value="CheY-like_superfamily"/>
</dbReference>
<comment type="caution">
    <text evidence="9">The sequence shown here is derived from an EMBL/GenBank/DDBJ whole genome shotgun (WGS) entry which is preliminary data.</text>
</comment>
<dbReference type="PROSITE" id="PS50043">
    <property type="entry name" value="HTH_LUXR_2"/>
    <property type="match status" value="1"/>
</dbReference>
<dbReference type="AlphaFoldDB" id="A0A4R6KEC6"/>
<evidence type="ECO:0000256" key="6">
    <source>
        <dbReference type="SAM" id="MobiDB-lite"/>
    </source>
</evidence>
<dbReference type="InterPro" id="IPR000792">
    <property type="entry name" value="Tscrpt_reg_LuxR_C"/>
</dbReference>
<dbReference type="PRINTS" id="PR00038">
    <property type="entry name" value="HTHLUXR"/>
</dbReference>
<feature type="domain" description="Response regulatory" evidence="8">
    <location>
        <begin position="47"/>
        <end position="163"/>
    </location>
</feature>
<dbReference type="Pfam" id="PF00072">
    <property type="entry name" value="Response_reg"/>
    <property type="match status" value="1"/>
</dbReference>
<reference evidence="9 10" key="1">
    <citation type="submission" date="2019-03" db="EMBL/GenBank/DDBJ databases">
        <title>Genomic Encyclopedia of Type Strains, Phase III (KMG-III): the genomes of soil and plant-associated and newly described type strains.</title>
        <authorList>
            <person name="Whitman W."/>
        </authorList>
    </citation>
    <scope>NUCLEOTIDE SEQUENCE [LARGE SCALE GENOMIC DNA]</scope>
    <source>
        <strain evidence="9 10">VKM Ac-2527</strain>
    </source>
</reference>
<dbReference type="PROSITE" id="PS50110">
    <property type="entry name" value="RESPONSE_REGULATORY"/>
    <property type="match status" value="1"/>
</dbReference>
<dbReference type="GO" id="GO:0003677">
    <property type="term" value="F:DNA binding"/>
    <property type="evidence" value="ECO:0007669"/>
    <property type="project" value="UniProtKB-KW"/>
</dbReference>
<dbReference type="Gene3D" id="3.40.50.2300">
    <property type="match status" value="1"/>
</dbReference>
<dbReference type="SMART" id="SM00448">
    <property type="entry name" value="REC"/>
    <property type="match status" value="1"/>
</dbReference>
<evidence type="ECO:0000256" key="3">
    <source>
        <dbReference type="ARBA" id="ARBA00023125"/>
    </source>
</evidence>
<evidence type="ECO:0000256" key="1">
    <source>
        <dbReference type="ARBA" id="ARBA00022553"/>
    </source>
</evidence>
<dbReference type="CDD" id="cd06170">
    <property type="entry name" value="LuxR_C_like"/>
    <property type="match status" value="1"/>
</dbReference>